<protein>
    <submittedName>
        <fullName evidence="1">Poly-gamma-glutamate hydrolase family protein</fullName>
    </submittedName>
</protein>
<gene>
    <name evidence="1" type="ORF">QQM35_03750</name>
</gene>
<evidence type="ECO:0000313" key="1">
    <source>
        <dbReference type="EMBL" id="XAF71238.1"/>
    </source>
</evidence>
<keyword evidence="2" id="KW-1185">Reference proteome</keyword>
<dbReference type="EMBL" id="CP128355">
    <property type="protein sequence ID" value="XAF71238.1"/>
    <property type="molecule type" value="Genomic_DNA"/>
</dbReference>
<name>A0ABZ3EFJ6_9STAP</name>
<dbReference type="Proteomes" id="UP001436297">
    <property type="component" value="Chromosome"/>
</dbReference>
<dbReference type="InterPro" id="IPR008585">
    <property type="entry name" value="Gamma_PGA_hydro"/>
</dbReference>
<dbReference type="RefSeq" id="WP_251521196.1">
    <property type="nucleotide sequence ID" value="NZ_CP128355.1"/>
</dbReference>
<dbReference type="GO" id="GO:0016787">
    <property type="term" value="F:hydrolase activity"/>
    <property type="evidence" value="ECO:0007669"/>
    <property type="project" value="UniProtKB-KW"/>
</dbReference>
<proteinExistence type="predicted"/>
<evidence type="ECO:0000313" key="2">
    <source>
        <dbReference type="Proteomes" id="UP001436297"/>
    </source>
</evidence>
<keyword evidence="1" id="KW-0378">Hydrolase</keyword>
<dbReference type="InterPro" id="IPR038128">
    <property type="entry name" value="Gamma_PGA_hydro_sf"/>
</dbReference>
<accession>A0ABZ3EFJ6</accession>
<dbReference type="Gene3D" id="3.40.630.100">
    <property type="entry name" value="Poly-gamma-glutamate hydrolase, zinc-binding motif"/>
    <property type="match status" value="1"/>
</dbReference>
<organism evidence="1 2">
    <name type="scientific">Staphylococcus hsinchuensis</name>
    <dbReference type="NCBI Taxonomy" id="3051183"/>
    <lineage>
        <taxon>Bacteria</taxon>
        <taxon>Bacillati</taxon>
        <taxon>Bacillota</taxon>
        <taxon>Bacilli</taxon>
        <taxon>Bacillales</taxon>
        <taxon>Staphylococcaceae</taxon>
        <taxon>Staphylococcus</taxon>
    </lineage>
</organism>
<reference evidence="1 2" key="1">
    <citation type="journal article" date="2024" name="Pathogens">
        <title>Staphylococcus hsinchuensis sp. nov., Isolated from Soymilk.</title>
        <authorList>
            <person name="Wang Y.T."/>
            <person name="Lin Y.C."/>
            <person name="Hsieh Y.H."/>
            <person name="Lin Y.T."/>
            <person name="Hamada M."/>
            <person name="Chen C.C."/>
            <person name="Liou J.S."/>
            <person name="Lee A.Y."/>
            <person name="Zhang W.L."/>
            <person name="Chen Y.T."/>
            <person name="Huang C.H."/>
        </authorList>
    </citation>
    <scope>NUCLEOTIDE SEQUENCE [LARGE SCALE GENOMIC DNA]</scope>
    <source>
        <strain evidence="1 2">H164</strain>
    </source>
</reference>
<sequence>MTDLMEDTKEGEDWVIFKNVTGSDTLIAAIHGGNIEAGTTELAKLTANLGTYNYYTFKGIRRTNNDELHVTSTNYNEPTLEEMQEKVSNSVMIHGAHGNEPVVYLGGKDSDLREEIGDNLEDKGFNVEETPDYLEGRSDDNIANKNGKKAGVQLELTTALRQSFFKNDDLSAFNRENADNWTGEMHDFAEAIHEAVH</sequence>
<dbReference type="Pfam" id="PF05908">
    <property type="entry name" value="Gamma_PGA_hydro"/>
    <property type="match status" value="1"/>
</dbReference>